<organism evidence="3">
    <name type="scientific">Drosophila sechellia</name>
    <name type="common">Fruit fly</name>
    <dbReference type="NCBI Taxonomy" id="7238"/>
    <lineage>
        <taxon>Eukaryota</taxon>
        <taxon>Metazoa</taxon>
        <taxon>Ecdysozoa</taxon>
        <taxon>Arthropoda</taxon>
        <taxon>Hexapoda</taxon>
        <taxon>Insecta</taxon>
        <taxon>Pterygota</taxon>
        <taxon>Neoptera</taxon>
        <taxon>Endopterygota</taxon>
        <taxon>Diptera</taxon>
        <taxon>Brachycera</taxon>
        <taxon>Muscomorpha</taxon>
        <taxon>Ephydroidea</taxon>
        <taxon>Drosophilidae</taxon>
        <taxon>Drosophila</taxon>
        <taxon>Sophophora</taxon>
    </lineage>
</organism>
<evidence type="ECO:0000256" key="1">
    <source>
        <dbReference type="SAM" id="MobiDB-lite"/>
    </source>
</evidence>
<dbReference type="Proteomes" id="UP000001292">
    <property type="component" value="Unassembled WGS sequence"/>
</dbReference>
<gene>
    <name evidence="2" type="primary">Dsec\GM19164</name>
    <name evidence="2" type="ORF">Dsec_GM19164</name>
</gene>
<keyword evidence="3" id="KW-1185">Reference proteome</keyword>
<dbReference type="AlphaFoldDB" id="B4I9I1"/>
<evidence type="ECO:0000313" key="2">
    <source>
        <dbReference type="EMBL" id="EDW43862.1"/>
    </source>
</evidence>
<dbReference type="HOGENOM" id="CLU_2266516_0_0_1"/>
<name>B4I9I1_DROSE</name>
<proteinExistence type="predicted"/>
<feature type="region of interest" description="Disordered" evidence="1">
    <location>
        <begin position="74"/>
        <end position="103"/>
    </location>
</feature>
<reference evidence="2 3" key="1">
    <citation type="journal article" date="2007" name="Nature">
        <title>Evolution of genes and genomes on the Drosophila phylogeny.</title>
        <authorList>
            <consortium name="Drosophila 12 Genomes Consortium"/>
            <person name="Clark A.G."/>
            <person name="Eisen M.B."/>
            <person name="Smith D.R."/>
            <person name="Bergman C.M."/>
            <person name="Oliver B."/>
            <person name="Markow T.A."/>
            <person name="Kaufman T.C."/>
            <person name="Kellis M."/>
            <person name="Gelbart W."/>
            <person name="Iyer V.N."/>
            <person name="Pollard D.A."/>
            <person name="Sackton T.B."/>
            <person name="Larracuente A.M."/>
            <person name="Singh N.D."/>
            <person name="Abad J.P."/>
            <person name="Abt D.N."/>
            <person name="Adryan B."/>
            <person name="Aguade M."/>
            <person name="Akashi H."/>
            <person name="Anderson W.W."/>
            <person name="Aquadro C.F."/>
            <person name="Ardell D.H."/>
            <person name="Arguello R."/>
            <person name="Artieri C.G."/>
            <person name="Barbash D.A."/>
            <person name="Barker D."/>
            <person name="Barsanti P."/>
            <person name="Batterham P."/>
            <person name="Batzoglou S."/>
            <person name="Begun D."/>
            <person name="Bhutkar A."/>
            <person name="Blanco E."/>
            <person name="Bosak S.A."/>
            <person name="Bradley R.K."/>
            <person name="Brand A.D."/>
            <person name="Brent M.R."/>
            <person name="Brooks A.N."/>
            <person name="Brown R.H."/>
            <person name="Butlin R.K."/>
            <person name="Caggese C."/>
            <person name="Calvi B.R."/>
            <person name="Bernardo de Carvalho A."/>
            <person name="Caspi A."/>
            <person name="Castrezana S."/>
            <person name="Celniker S.E."/>
            <person name="Chang J.L."/>
            <person name="Chapple C."/>
            <person name="Chatterji S."/>
            <person name="Chinwalla A."/>
            <person name="Civetta A."/>
            <person name="Clifton S.W."/>
            <person name="Comeron J.M."/>
            <person name="Costello J.C."/>
            <person name="Coyne J.A."/>
            <person name="Daub J."/>
            <person name="David R.G."/>
            <person name="Delcher A.L."/>
            <person name="Delehaunty K."/>
            <person name="Do C.B."/>
            <person name="Ebling H."/>
            <person name="Edwards K."/>
            <person name="Eickbush T."/>
            <person name="Evans J.D."/>
            <person name="Filipski A."/>
            <person name="Findeiss S."/>
            <person name="Freyhult E."/>
            <person name="Fulton L."/>
            <person name="Fulton R."/>
            <person name="Garcia A.C."/>
            <person name="Gardiner A."/>
            <person name="Garfield D.A."/>
            <person name="Garvin B.E."/>
            <person name="Gibson G."/>
            <person name="Gilbert D."/>
            <person name="Gnerre S."/>
            <person name="Godfrey J."/>
            <person name="Good R."/>
            <person name="Gotea V."/>
            <person name="Gravely B."/>
            <person name="Greenberg A.J."/>
            <person name="Griffiths-Jones S."/>
            <person name="Gross S."/>
            <person name="Guigo R."/>
            <person name="Gustafson E.A."/>
            <person name="Haerty W."/>
            <person name="Hahn M.W."/>
            <person name="Halligan D.L."/>
            <person name="Halpern A.L."/>
            <person name="Halter G.M."/>
            <person name="Han M.V."/>
            <person name="Heger A."/>
            <person name="Hillier L."/>
            <person name="Hinrichs A.S."/>
            <person name="Holmes I."/>
            <person name="Hoskins R.A."/>
            <person name="Hubisz M.J."/>
            <person name="Hultmark D."/>
            <person name="Huntley M.A."/>
            <person name="Jaffe D.B."/>
            <person name="Jagadeeshan S."/>
            <person name="Jeck W.R."/>
            <person name="Johnson J."/>
            <person name="Jones C.D."/>
            <person name="Jordan W.C."/>
            <person name="Karpen G.H."/>
            <person name="Kataoka E."/>
            <person name="Keightley P.D."/>
            <person name="Kheradpour P."/>
            <person name="Kirkness E.F."/>
            <person name="Koerich L.B."/>
            <person name="Kristiansen K."/>
            <person name="Kudrna D."/>
            <person name="Kulathinal R.J."/>
            <person name="Kumar S."/>
            <person name="Kwok R."/>
            <person name="Lander E."/>
            <person name="Langley C.H."/>
            <person name="Lapoint R."/>
            <person name="Lazzaro B.P."/>
            <person name="Lee S.J."/>
            <person name="Levesque L."/>
            <person name="Li R."/>
            <person name="Lin C.F."/>
            <person name="Lin M.F."/>
            <person name="Lindblad-Toh K."/>
            <person name="Llopart A."/>
            <person name="Long M."/>
            <person name="Low L."/>
            <person name="Lozovsky E."/>
            <person name="Lu J."/>
            <person name="Luo M."/>
            <person name="Machado C.A."/>
            <person name="Makalowski W."/>
            <person name="Marzo M."/>
            <person name="Matsuda M."/>
            <person name="Matzkin L."/>
            <person name="McAllister B."/>
            <person name="McBride C.S."/>
            <person name="McKernan B."/>
            <person name="McKernan K."/>
            <person name="Mendez-Lago M."/>
            <person name="Minx P."/>
            <person name="Mollenhauer M.U."/>
            <person name="Montooth K."/>
            <person name="Mount S.M."/>
            <person name="Mu X."/>
            <person name="Myers E."/>
            <person name="Negre B."/>
            <person name="Newfeld S."/>
            <person name="Nielsen R."/>
            <person name="Noor M.A."/>
            <person name="O'Grady P."/>
            <person name="Pachter L."/>
            <person name="Papaceit M."/>
            <person name="Parisi M.J."/>
            <person name="Parisi M."/>
            <person name="Parts L."/>
            <person name="Pedersen J.S."/>
            <person name="Pesole G."/>
            <person name="Phillippy A.M."/>
            <person name="Ponting C.P."/>
            <person name="Pop M."/>
            <person name="Porcelli D."/>
            <person name="Powell J.R."/>
            <person name="Prohaska S."/>
            <person name="Pruitt K."/>
            <person name="Puig M."/>
            <person name="Quesneville H."/>
            <person name="Ram K.R."/>
            <person name="Rand D."/>
            <person name="Rasmussen M.D."/>
            <person name="Reed L.K."/>
            <person name="Reenan R."/>
            <person name="Reily A."/>
            <person name="Remington K.A."/>
            <person name="Rieger T.T."/>
            <person name="Ritchie M.G."/>
            <person name="Robin C."/>
            <person name="Rogers Y.H."/>
            <person name="Rohde C."/>
            <person name="Rozas J."/>
            <person name="Rubenfield M.J."/>
            <person name="Ruiz A."/>
            <person name="Russo S."/>
            <person name="Salzberg S.L."/>
            <person name="Sanchez-Gracia A."/>
            <person name="Saranga D.J."/>
            <person name="Sato H."/>
            <person name="Schaeffer S.W."/>
            <person name="Schatz M.C."/>
            <person name="Schlenke T."/>
            <person name="Schwartz R."/>
            <person name="Segarra C."/>
            <person name="Singh R.S."/>
            <person name="Sirot L."/>
            <person name="Sirota M."/>
            <person name="Sisneros N.B."/>
            <person name="Smith C.D."/>
            <person name="Smith T.F."/>
            <person name="Spieth J."/>
            <person name="Stage D.E."/>
            <person name="Stark A."/>
            <person name="Stephan W."/>
            <person name="Strausberg R.L."/>
            <person name="Strempel S."/>
            <person name="Sturgill D."/>
            <person name="Sutton G."/>
            <person name="Sutton G.G."/>
            <person name="Tao W."/>
            <person name="Teichmann S."/>
            <person name="Tobari Y.N."/>
            <person name="Tomimura Y."/>
            <person name="Tsolas J.M."/>
            <person name="Valente V.L."/>
            <person name="Venter E."/>
            <person name="Venter J.C."/>
            <person name="Vicario S."/>
            <person name="Vieira F.G."/>
            <person name="Vilella A.J."/>
            <person name="Villasante A."/>
            <person name="Walenz B."/>
            <person name="Wang J."/>
            <person name="Wasserman M."/>
            <person name="Watts T."/>
            <person name="Wilson D."/>
            <person name="Wilson R.K."/>
            <person name="Wing R.A."/>
            <person name="Wolfner M.F."/>
            <person name="Wong A."/>
            <person name="Wong G.K."/>
            <person name="Wu C.I."/>
            <person name="Wu G."/>
            <person name="Yamamoto D."/>
            <person name="Yang H.P."/>
            <person name="Yang S.P."/>
            <person name="Yorke J.A."/>
            <person name="Yoshida K."/>
            <person name="Zdobnov E."/>
            <person name="Zhang P."/>
            <person name="Zhang Y."/>
            <person name="Zimin A.V."/>
            <person name="Baldwin J."/>
            <person name="Abdouelleil A."/>
            <person name="Abdulkadir J."/>
            <person name="Abebe A."/>
            <person name="Abera B."/>
            <person name="Abreu J."/>
            <person name="Acer S.C."/>
            <person name="Aftuck L."/>
            <person name="Alexander A."/>
            <person name="An P."/>
            <person name="Anderson E."/>
            <person name="Anderson S."/>
            <person name="Arachi H."/>
            <person name="Azer M."/>
            <person name="Bachantsang P."/>
            <person name="Barry A."/>
            <person name="Bayul T."/>
            <person name="Berlin A."/>
            <person name="Bessette D."/>
            <person name="Bloom T."/>
            <person name="Blye J."/>
            <person name="Boguslavskiy L."/>
            <person name="Bonnet C."/>
            <person name="Boukhgalter B."/>
            <person name="Bourzgui I."/>
            <person name="Brown A."/>
            <person name="Cahill P."/>
            <person name="Channer S."/>
            <person name="Cheshatsang Y."/>
            <person name="Chuda L."/>
            <person name="Citroen M."/>
            <person name="Collymore A."/>
            <person name="Cooke P."/>
            <person name="Costello M."/>
            <person name="D'Aco K."/>
            <person name="Daza R."/>
            <person name="De Haan G."/>
            <person name="DeGray S."/>
            <person name="DeMaso C."/>
            <person name="Dhargay N."/>
            <person name="Dooley K."/>
            <person name="Dooley E."/>
            <person name="Doricent M."/>
            <person name="Dorje P."/>
            <person name="Dorjee K."/>
            <person name="Dupes A."/>
            <person name="Elong R."/>
            <person name="Falk J."/>
            <person name="Farina A."/>
            <person name="Faro S."/>
            <person name="Ferguson D."/>
            <person name="Fisher S."/>
            <person name="Foley C.D."/>
            <person name="Franke A."/>
            <person name="Friedrich D."/>
            <person name="Gadbois L."/>
            <person name="Gearin G."/>
            <person name="Gearin C.R."/>
            <person name="Giannoukos G."/>
            <person name="Goode T."/>
            <person name="Graham J."/>
            <person name="Grandbois E."/>
            <person name="Grewal S."/>
            <person name="Gyaltsen K."/>
            <person name="Hafez N."/>
            <person name="Hagos B."/>
            <person name="Hall J."/>
            <person name="Henson C."/>
            <person name="Hollinger A."/>
            <person name="Honan T."/>
            <person name="Huard M.D."/>
            <person name="Hughes L."/>
            <person name="Hurhula B."/>
            <person name="Husby M.E."/>
            <person name="Kamat A."/>
            <person name="Kanga B."/>
            <person name="Kashin S."/>
            <person name="Khazanovich D."/>
            <person name="Kisner P."/>
            <person name="Lance K."/>
            <person name="Lara M."/>
            <person name="Lee W."/>
            <person name="Lennon N."/>
            <person name="Letendre F."/>
            <person name="LeVine R."/>
            <person name="Lipovsky A."/>
            <person name="Liu X."/>
            <person name="Liu J."/>
            <person name="Liu S."/>
            <person name="Lokyitsang T."/>
            <person name="Lokyitsang Y."/>
            <person name="Lubonja R."/>
            <person name="Lui A."/>
            <person name="MacDonald P."/>
            <person name="Magnisalis V."/>
            <person name="Maru K."/>
            <person name="Matthews C."/>
            <person name="McCusker W."/>
            <person name="McDonough S."/>
            <person name="Mehta T."/>
            <person name="Meldrim J."/>
            <person name="Meneus L."/>
            <person name="Mihai O."/>
            <person name="Mihalev A."/>
            <person name="Mihova T."/>
            <person name="Mittelman R."/>
            <person name="Mlenga V."/>
            <person name="Montmayeur A."/>
            <person name="Mulrain L."/>
            <person name="Navidi A."/>
            <person name="Naylor J."/>
            <person name="Negash T."/>
            <person name="Nguyen T."/>
            <person name="Nguyen N."/>
            <person name="Nicol R."/>
            <person name="Norbu C."/>
            <person name="Norbu N."/>
            <person name="Novod N."/>
            <person name="O'Neill B."/>
            <person name="Osman S."/>
            <person name="Markiewicz E."/>
            <person name="Oyono O.L."/>
            <person name="Patti C."/>
            <person name="Phunkhang P."/>
            <person name="Pierre F."/>
            <person name="Priest M."/>
            <person name="Raghuraman S."/>
            <person name="Rege F."/>
            <person name="Reyes R."/>
            <person name="Rise C."/>
            <person name="Rogov P."/>
            <person name="Ross K."/>
            <person name="Ryan E."/>
            <person name="Settipalli S."/>
            <person name="Shea T."/>
            <person name="Sherpa N."/>
            <person name="Shi L."/>
            <person name="Shih D."/>
            <person name="Sparrow T."/>
            <person name="Spaulding J."/>
            <person name="Stalker J."/>
            <person name="Stange-Thomann N."/>
            <person name="Stavropoulos S."/>
            <person name="Stone C."/>
            <person name="Strader C."/>
            <person name="Tesfaye S."/>
            <person name="Thomson T."/>
            <person name="Thoulutsang Y."/>
            <person name="Thoulutsang D."/>
            <person name="Topham K."/>
            <person name="Topping I."/>
            <person name="Tsamla T."/>
            <person name="Vassiliev H."/>
            <person name="Vo A."/>
            <person name="Wangchuk T."/>
            <person name="Wangdi T."/>
            <person name="Weiand M."/>
            <person name="Wilkinson J."/>
            <person name="Wilson A."/>
            <person name="Yadav S."/>
            <person name="Young G."/>
            <person name="Yu Q."/>
            <person name="Zembek L."/>
            <person name="Zhong D."/>
            <person name="Zimmer A."/>
            <person name="Zwirko Z."/>
            <person name="Jaffe D.B."/>
            <person name="Alvarez P."/>
            <person name="Brockman W."/>
            <person name="Butler J."/>
            <person name="Chin C."/>
            <person name="Gnerre S."/>
            <person name="Grabherr M."/>
            <person name="Kleber M."/>
            <person name="Mauceli E."/>
            <person name="MacCallum I."/>
        </authorList>
    </citation>
    <scope>NUCLEOTIDE SEQUENCE [LARGE SCALE GENOMIC DNA]</scope>
    <source>
        <strain evidence="3">Rob3c / Tucson 14021-0248.25</strain>
    </source>
</reference>
<feature type="compositionally biased region" description="Polar residues" evidence="1">
    <location>
        <begin position="92"/>
        <end position="103"/>
    </location>
</feature>
<protein>
    <submittedName>
        <fullName evidence="2">GM19164</fullName>
    </submittedName>
</protein>
<accession>B4I9I1</accession>
<sequence length="103" mass="11126">MPQRVVVLARSHSSGQRAGGFVATALFTFSARLQPSNTWSVSSSHVLLPWLVASGPAGGERQCNIIHHGNSVSARRRWAQDEKDTGNKPGNWLSSSLNDCLVD</sequence>
<evidence type="ECO:0000313" key="3">
    <source>
        <dbReference type="Proteomes" id="UP000001292"/>
    </source>
</evidence>
<dbReference type="EMBL" id="CH480825">
    <property type="protein sequence ID" value="EDW43862.1"/>
    <property type="molecule type" value="Genomic_DNA"/>
</dbReference>